<keyword evidence="2" id="KW-0732">Signal</keyword>
<dbReference type="PROSITE" id="PS51257">
    <property type="entry name" value="PROKAR_LIPOPROTEIN"/>
    <property type="match status" value="1"/>
</dbReference>
<feature type="signal peptide" evidence="2">
    <location>
        <begin position="1"/>
        <end position="23"/>
    </location>
</feature>
<dbReference type="RefSeq" id="WP_343812877.1">
    <property type="nucleotide sequence ID" value="NZ_BAAADS010000015.1"/>
</dbReference>
<organism evidence="3 4">
    <name type="scientific">Virgibacillus siamensis</name>
    <dbReference type="NCBI Taxonomy" id="480071"/>
    <lineage>
        <taxon>Bacteria</taxon>
        <taxon>Bacillati</taxon>
        <taxon>Bacillota</taxon>
        <taxon>Bacilli</taxon>
        <taxon>Bacillales</taxon>
        <taxon>Bacillaceae</taxon>
        <taxon>Virgibacillus</taxon>
    </lineage>
</organism>
<protein>
    <recommendedName>
        <fullName evidence="5">Lipoprotein</fullName>
    </recommendedName>
</protein>
<evidence type="ECO:0000256" key="1">
    <source>
        <dbReference type="SAM" id="MobiDB-lite"/>
    </source>
</evidence>
<keyword evidence="4" id="KW-1185">Reference proteome</keyword>
<reference evidence="3 4" key="1">
    <citation type="journal article" date="2019" name="Int. J. Syst. Evol. Microbiol.">
        <title>The Global Catalogue of Microorganisms (GCM) 10K type strain sequencing project: providing services to taxonomists for standard genome sequencing and annotation.</title>
        <authorList>
            <consortium name="The Broad Institute Genomics Platform"/>
            <consortium name="The Broad Institute Genome Sequencing Center for Infectious Disease"/>
            <person name="Wu L."/>
            <person name="Ma J."/>
        </authorList>
    </citation>
    <scope>NUCLEOTIDE SEQUENCE [LARGE SCALE GENOMIC DNA]</scope>
    <source>
        <strain evidence="3 4">JCM 15395</strain>
    </source>
</reference>
<evidence type="ECO:0000313" key="4">
    <source>
        <dbReference type="Proteomes" id="UP001500866"/>
    </source>
</evidence>
<evidence type="ECO:0000313" key="3">
    <source>
        <dbReference type="EMBL" id="GAA0603976.1"/>
    </source>
</evidence>
<feature type="chain" id="PRO_5046216048" description="Lipoprotein" evidence="2">
    <location>
        <begin position="24"/>
        <end position="150"/>
    </location>
</feature>
<dbReference type="EMBL" id="BAAADS010000015">
    <property type="protein sequence ID" value="GAA0603976.1"/>
    <property type="molecule type" value="Genomic_DNA"/>
</dbReference>
<evidence type="ECO:0000256" key="2">
    <source>
        <dbReference type="SAM" id="SignalP"/>
    </source>
</evidence>
<comment type="caution">
    <text evidence="3">The sequence shown here is derived from an EMBL/GenBank/DDBJ whole genome shotgun (WGS) entry which is preliminary data.</text>
</comment>
<gene>
    <name evidence="3" type="ORF">GCM10009001_21350</name>
</gene>
<feature type="region of interest" description="Disordered" evidence="1">
    <location>
        <begin position="26"/>
        <end position="47"/>
    </location>
</feature>
<sequence>MRKKLLYLIPTVFVLFVAAACDAGSNEQEETSEHPAQEAATAVDQSASEDLKSGVDNVLSAVKELKDVPADDAKKVKQVGDKLRESWDKIEKEVEDNYLNYYMNIEHTLYPLIDETQNANPNSEKVSKLCDVTVRKLEAFKEKIGPAAAS</sequence>
<proteinExistence type="predicted"/>
<name>A0ABN1G4M6_9BACI</name>
<accession>A0ABN1G4M6</accession>
<evidence type="ECO:0008006" key="5">
    <source>
        <dbReference type="Google" id="ProtNLM"/>
    </source>
</evidence>
<dbReference type="Proteomes" id="UP001500866">
    <property type="component" value="Unassembled WGS sequence"/>
</dbReference>